<evidence type="ECO:0000313" key="3">
    <source>
        <dbReference type="Proteomes" id="UP000252355"/>
    </source>
</evidence>
<dbReference type="Proteomes" id="UP000252355">
    <property type="component" value="Unassembled WGS sequence"/>
</dbReference>
<comment type="caution">
    <text evidence="2">The sequence shown here is derived from an EMBL/GenBank/DDBJ whole genome shotgun (WGS) entry which is preliminary data.</text>
</comment>
<accession>A0A367ZF16</accession>
<gene>
    <name evidence="2" type="ORF">OZSIB_3329</name>
</gene>
<sequence>MPWGGRLNGIDNRIRRGALPCTPSADGPAFAQFGGRGESDGAPSRPSKEKAEG</sequence>
<name>A0A367ZF16_9BACT</name>
<feature type="region of interest" description="Disordered" evidence="1">
    <location>
        <begin position="16"/>
        <end position="53"/>
    </location>
</feature>
<evidence type="ECO:0000256" key="1">
    <source>
        <dbReference type="SAM" id="MobiDB-lite"/>
    </source>
</evidence>
<dbReference type="AlphaFoldDB" id="A0A367ZF16"/>
<protein>
    <submittedName>
        <fullName evidence="2">Uncharacterized protein</fullName>
    </submittedName>
</protein>
<proteinExistence type="predicted"/>
<organism evidence="2 3">
    <name type="scientific">Candidatus Ozemobacter sibiricus</name>
    <dbReference type="NCBI Taxonomy" id="2268124"/>
    <lineage>
        <taxon>Bacteria</taxon>
        <taxon>Candidatus Ozemobacteria</taxon>
        <taxon>Candidatus Ozemobacterales</taxon>
        <taxon>Candidatus Ozemobacteraceae</taxon>
        <taxon>Candidatus Ozemobacter</taxon>
    </lineage>
</organism>
<dbReference type="EMBL" id="QOQW01000036">
    <property type="protein sequence ID" value="RCK75982.1"/>
    <property type="molecule type" value="Genomic_DNA"/>
</dbReference>
<evidence type="ECO:0000313" key="2">
    <source>
        <dbReference type="EMBL" id="RCK75982.1"/>
    </source>
</evidence>
<reference evidence="2 3" key="1">
    <citation type="submission" date="2018-05" db="EMBL/GenBank/DDBJ databases">
        <title>A metagenomic window into the 2 km-deep terrestrial subsurface aquifer revealed taxonomically and functionally diverse microbial community comprising novel uncultured bacterial lineages.</title>
        <authorList>
            <person name="Kadnikov V.V."/>
            <person name="Mardanov A.V."/>
            <person name="Beletsky A.V."/>
            <person name="Banks D."/>
            <person name="Pimenov N.V."/>
            <person name="Frank Y.A."/>
            <person name="Karnachuk O.V."/>
            <person name="Ravin N.V."/>
        </authorList>
    </citation>
    <scope>NUCLEOTIDE SEQUENCE [LARGE SCALE GENOMIC DNA]</scope>
    <source>
        <strain evidence="2">BY5</strain>
    </source>
</reference>